<dbReference type="EMBL" id="UGTH01000001">
    <property type="protein sequence ID" value="SUB74926.1"/>
    <property type="molecule type" value="Genomic_DNA"/>
</dbReference>
<organism evidence="1 2">
    <name type="scientific">Peptoniphilus indolicus</name>
    <dbReference type="NCBI Taxonomy" id="33030"/>
    <lineage>
        <taxon>Bacteria</taxon>
        <taxon>Bacillati</taxon>
        <taxon>Bacillota</taxon>
        <taxon>Tissierellia</taxon>
        <taxon>Tissierellales</taxon>
        <taxon>Peptoniphilaceae</taxon>
        <taxon>Peptoniphilus</taxon>
    </lineage>
</organism>
<reference evidence="1 2" key="1">
    <citation type="submission" date="2018-06" db="EMBL/GenBank/DDBJ databases">
        <authorList>
            <consortium name="Pathogen Informatics"/>
            <person name="Doyle S."/>
        </authorList>
    </citation>
    <scope>NUCLEOTIDE SEQUENCE [LARGE SCALE GENOMIC DNA]</scope>
    <source>
        <strain evidence="1 2">NCTC11088</strain>
    </source>
</reference>
<dbReference type="AlphaFoldDB" id="A0A379DAA0"/>
<accession>A0A379DAA0</accession>
<dbReference type="InterPro" id="IPR027417">
    <property type="entry name" value="P-loop_NTPase"/>
</dbReference>
<name>A0A379DAA0_9FIRM</name>
<dbReference type="Proteomes" id="UP000254777">
    <property type="component" value="Unassembled WGS sequence"/>
</dbReference>
<keyword evidence="1" id="KW-0418">Kinase</keyword>
<dbReference type="RefSeq" id="WP_115312012.1">
    <property type="nucleotide sequence ID" value="NZ_UGTH01000001.1"/>
</dbReference>
<gene>
    <name evidence="1" type="ORF">NCTC11088_00688</name>
</gene>
<protein>
    <submittedName>
        <fullName evidence="1">Cytidylate kinase</fullName>
    </submittedName>
</protein>
<dbReference type="Pfam" id="PF13189">
    <property type="entry name" value="Cytidylate_kin2"/>
    <property type="match status" value="1"/>
</dbReference>
<keyword evidence="1" id="KW-0808">Transferase</keyword>
<evidence type="ECO:0000313" key="2">
    <source>
        <dbReference type="Proteomes" id="UP000254777"/>
    </source>
</evidence>
<proteinExistence type="predicted"/>
<dbReference type="GO" id="GO:0016301">
    <property type="term" value="F:kinase activity"/>
    <property type="evidence" value="ECO:0007669"/>
    <property type="project" value="UniProtKB-KW"/>
</dbReference>
<sequence>MNFFNKLLGNANVSNDVIYTIDREHGTGAFEIASILGKKLNIEVYDEDIIELKTLESQVDPSNVKKDDTFLQGTVYDLYRENYSYSQEDITSNDAQFLANSKTIRDLAKKGSCIMMGKCTNYVLSTGKIFNVFLTAPEEYRLEKIKNRYKYDNAKAKNEVQKIDARRRNHYQKYTTGQWGYSSDYDITIDVSKFSVQDVANIILRASELKKY</sequence>
<evidence type="ECO:0000313" key="1">
    <source>
        <dbReference type="EMBL" id="SUB74926.1"/>
    </source>
</evidence>
<dbReference type="SUPFAM" id="SSF52540">
    <property type="entry name" value="P-loop containing nucleoside triphosphate hydrolases"/>
    <property type="match status" value="1"/>
</dbReference>
<dbReference type="Gene3D" id="3.40.50.300">
    <property type="entry name" value="P-loop containing nucleotide triphosphate hydrolases"/>
    <property type="match status" value="1"/>
</dbReference>